<proteinExistence type="predicted"/>
<comment type="caution">
    <text evidence="1">The sequence shown here is derived from an EMBL/GenBank/DDBJ whole genome shotgun (WGS) entry which is preliminary data.</text>
</comment>
<organism evidence="1 2">
    <name type="scientific">Ficus carica</name>
    <name type="common">Common fig</name>
    <dbReference type="NCBI Taxonomy" id="3494"/>
    <lineage>
        <taxon>Eukaryota</taxon>
        <taxon>Viridiplantae</taxon>
        <taxon>Streptophyta</taxon>
        <taxon>Embryophyta</taxon>
        <taxon>Tracheophyta</taxon>
        <taxon>Spermatophyta</taxon>
        <taxon>Magnoliopsida</taxon>
        <taxon>eudicotyledons</taxon>
        <taxon>Gunneridae</taxon>
        <taxon>Pentapetalae</taxon>
        <taxon>rosids</taxon>
        <taxon>fabids</taxon>
        <taxon>Rosales</taxon>
        <taxon>Moraceae</taxon>
        <taxon>Ficeae</taxon>
        <taxon>Ficus</taxon>
    </lineage>
</organism>
<evidence type="ECO:0000313" key="1">
    <source>
        <dbReference type="EMBL" id="GMN35968.1"/>
    </source>
</evidence>
<sequence>MHCLSLPCSESMTNQAAMSKPLADDPNPPDPYASMLHESVHRFIADYRNAVTDFSNFTSIFSRLLHRIPDPPLEIVWFYSAVTFHGAKFAAQGRVSAAKDLFQLLVSCSASFGKLRRIAVLAPVVYELCNLAREIPEERDEIRSMLEGLVGYCSICCGGAEQGQDGDFDSDGDGDRGLNSCFLDVVRVWVVDRCGVGDELEAFFPIATDDVCKGIRMIGSSGVGYLAGIVMCEAFLLRLCLKFGLEKISKAELENDVRNSAVQMITGFRCSSFFATLLRMLLEPILPVASLLSRKDECLLQEVLYDSVLLLDYSFLKPQIEASTECLKTLAVAWLLVADSAIRFVRKDGDQTKVISYMSAFSESCLASHLIKWVTNQISMEGTIFRPSVSTPVSLIKWMLLVEDQGVRVFDCEISKLRAKEVIDKSRVQYVIPVTKPDCKTLHDADLEMVDSVDAVSVADKVDGMINTQATDGLRKRKGTMDGLEIPVKFVKYHFDENSVKEKFPFLGNDNGLISESEVDNPVSNGCMVDMQQ</sequence>
<keyword evidence="2" id="KW-1185">Reference proteome</keyword>
<dbReference type="EMBL" id="BTGU01000005">
    <property type="protein sequence ID" value="GMN35968.1"/>
    <property type="molecule type" value="Genomic_DNA"/>
</dbReference>
<gene>
    <name evidence="1" type="ORF">TIFTF001_005659</name>
</gene>
<reference evidence="1" key="1">
    <citation type="submission" date="2023-07" db="EMBL/GenBank/DDBJ databases">
        <title>draft genome sequence of fig (Ficus carica).</title>
        <authorList>
            <person name="Takahashi T."/>
            <person name="Nishimura K."/>
        </authorList>
    </citation>
    <scope>NUCLEOTIDE SEQUENCE</scope>
</reference>
<dbReference type="PANTHER" id="PTHR35505">
    <property type="entry name" value="OS01G0600300 PROTEIN"/>
    <property type="match status" value="1"/>
</dbReference>
<dbReference type="PANTHER" id="PTHR35505:SF1">
    <property type="entry name" value="SNF2 DOMAIN PROTEIN"/>
    <property type="match status" value="1"/>
</dbReference>
<dbReference type="AlphaFoldDB" id="A0AA87ZYQ6"/>
<name>A0AA87ZYQ6_FICCA</name>
<dbReference type="Gramene" id="FCD_00003698-RA">
    <property type="protein sequence ID" value="FCD_00003698-RA:cds"/>
    <property type="gene ID" value="FCD_00003698"/>
</dbReference>
<accession>A0AA87ZYQ6</accession>
<evidence type="ECO:0000313" key="2">
    <source>
        <dbReference type="Proteomes" id="UP001187192"/>
    </source>
</evidence>
<protein>
    <submittedName>
        <fullName evidence="1">Uncharacterized protein</fullName>
    </submittedName>
</protein>
<dbReference type="Proteomes" id="UP001187192">
    <property type="component" value="Unassembled WGS sequence"/>
</dbReference>